<dbReference type="EMBL" id="SLUO01000002">
    <property type="protein sequence ID" value="TCL60585.1"/>
    <property type="molecule type" value="Genomic_DNA"/>
</dbReference>
<dbReference type="InterPro" id="IPR038109">
    <property type="entry name" value="DNA_bind_recomb_sf"/>
</dbReference>
<dbReference type="Gene3D" id="3.90.1750.20">
    <property type="entry name" value="Putative Large Serine Recombinase, Chain B, Domain 2"/>
    <property type="match status" value="1"/>
</dbReference>
<evidence type="ECO:0000313" key="5">
    <source>
        <dbReference type="EMBL" id="TCL60585.1"/>
    </source>
</evidence>
<dbReference type="CDD" id="cd00338">
    <property type="entry name" value="Ser_Recombinase"/>
    <property type="match status" value="1"/>
</dbReference>
<dbReference type="InterPro" id="IPR011109">
    <property type="entry name" value="DNA_bind_recombinase_dom"/>
</dbReference>
<dbReference type="Proteomes" id="UP000295718">
    <property type="component" value="Unassembled WGS sequence"/>
</dbReference>
<protein>
    <submittedName>
        <fullName evidence="5">DNA invertase Pin-like site-specific DNA recombinase</fullName>
    </submittedName>
</protein>
<dbReference type="PROSITE" id="PS51736">
    <property type="entry name" value="RECOMBINASES_3"/>
    <property type="match status" value="1"/>
</dbReference>
<name>A0A4R1R4Z9_9FIRM</name>
<sequence>MQIKIIEGSTVRKGKQRVCAYCRVSTDAEEQENSLDNQIAYYKGFIQSNPDYEYAGVYSDFAISGYKEKRPGFQHLMEDARKGKMDLILTKSVSRFARNTAIVLKATRELKELNVGVFFELQNINTLSGEGELMLSIIAAFAQAESESGSMGAKMVYKRKYEAGIPVQYLERSFGYTKNEAGKFVPESTEAKWVKKIYKMAAEGYTAAAIKRILNQNGVLTVGGVKWIDSTVFRLIENEIYEGDYIMQKSYVNEERKQVKNRGEVNAWYITDDHQPIVSRELWQRAQDGLNQKREYLATGSIVEDFSEENYPYRNKIFCAECGQPLYHRIYSNGNRLCWDCSGVKRYGKKYCKGINVPDSVIREWNFDENIFIKVADRSKGVKQFSYTKESSWRRRNKQKEYITTAPPCTQDNYPYISKIHCAICGSKLTRHIQKGNKVIWICGGYKRKGKAFCEGVRVPDSVIRRFDITTDVYISERKDKHGKKHYGYSGKKPGRNTAGCQTD</sequence>
<evidence type="ECO:0000256" key="1">
    <source>
        <dbReference type="ARBA" id="ARBA00009913"/>
    </source>
</evidence>
<dbReference type="GO" id="GO:0003677">
    <property type="term" value="F:DNA binding"/>
    <property type="evidence" value="ECO:0007669"/>
    <property type="project" value="InterPro"/>
</dbReference>
<comment type="caution">
    <text evidence="5">The sequence shown here is derived from an EMBL/GenBank/DDBJ whole genome shotgun (WGS) entry which is preliminary data.</text>
</comment>
<evidence type="ECO:0000259" key="3">
    <source>
        <dbReference type="PROSITE" id="PS51736"/>
    </source>
</evidence>
<dbReference type="PANTHER" id="PTHR30461">
    <property type="entry name" value="DNA-INVERTASE FROM LAMBDOID PROPHAGE"/>
    <property type="match status" value="1"/>
</dbReference>
<comment type="similarity">
    <text evidence="1">Belongs to the site-specific recombinase resolvase family.</text>
</comment>
<dbReference type="RefSeq" id="WP_157837521.1">
    <property type="nucleotide sequence ID" value="NZ_JPNB01000001.1"/>
</dbReference>
<feature type="domain" description="Recombinase" evidence="4">
    <location>
        <begin position="173"/>
        <end position="296"/>
    </location>
</feature>
<dbReference type="PANTHER" id="PTHR30461:SF26">
    <property type="entry name" value="RESOLVASE HOMOLOG YNEB"/>
    <property type="match status" value="1"/>
</dbReference>
<dbReference type="Pfam" id="PF07508">
    <property type="entry name" value="Recombinase"/>
    <property type="match status" value="1"/>
</dbReference>
<dbReference type="InterPro" id="IPR025827">
    <property type="entry name" value="Zn_ribbon_recom_dom"/>
</dbReference>
<dbReference type="STRING" id="1469948.GCA_000732725_00319"/>
<dbReference type="AlphaFoldDB" id="A0A4R1R4Z9"/>
<dbReference type="Gene3D" id="3.40.50.1390">
    <property type="entry name" value="Resolvase, N-terminal catalytic domain"/>
    <property type="match status" value="1"/>
</dbReference>
<proteinExistence type="inferred from homology"/>
<dbReference type="PROSITE" id="PS51737">
    <property type="entry name" value="RECOMBINASE_DNA_BIND"/>
    <property type="match status" value="1"/>
</dbReference>
<keyword evidence="6" id="KW-1185">Reference proteome</keyword>
<evidence type="ECO:0000256" key="2">
    <source>
        <dbReference type="SAM" id="MobiDB-lite"/>
    </source>
</evidence>
<gene>
    <name evidence="5" type="ORF">EDD76_102283</name>
</gene>
<organism evidence="5 6">
    <name type="scientific">Kineothrix alysoides</name>
    <dbReference type="NCBI Taxonomy" id="1469948"/>
    <lineage>
        <taxon>Bacteria</taxon>
        <taxon>Bacillati</taxon>
        <taxon>Bacillota</taxon>
        <taxon>Clostridia</taxon>
        <taxon>Lachnospirales</taxon>
        <taxon>Lachnospiraceae</taxon>
        <taxon>Kineothrix</taxon>
    </lineage>
</organism>
<dbReference type="InterPro" id="IPR050639">
    <property type="entry name" value="SSR_resolvase"/>
</dbReference>
<evidence type="ECO:0000313" key="6">
    <source>
        <dbReference type="Proteomes" id="UP000295718"/>
    </source>
</evidence>
<evidence type="ECO:0000259" key="4">
    <source>
        <dbReference type="PROSITE" id="PS51737"/>
    </source>
</evidence>
<dbReference type="GO" id="GO:0000150">
    <property type="term" value="F:DNA strand exchange activity"/>
    <property type="evidence" value="ECO:0007669"/>
    <property type="project" value="InterPro"/>
</dbReference>
<dbReference type="InterPro" id="IPR006119">
    <property type="entry name" value="Resolv_N"/>
</dbReference>
<feature type="domain" description="Resolvase/invertase-type recombinase catalytic" evidence="3">
    <location>
        <begin position="17"/>
        <end position="164"/>
    </location>
</feature>
<feature type="region of interest" description="Disordered" evidence="2">
    <location>
        <begin position="482"/>
        <end position="504"/>
    </location>
</feature>
<dbReference type="InterPro" id="IPR036162">
    <property type="entry name" value="Resolvase-like_N_sf"/>
</dbReference>
<dbReference type="SUPFAM" id="SSF53041">
    <property type="entry name" value="Resolvase-like"/>
    <property type="match status" value="1"/>
</dbReference>
<dbReference type="SMART" id="SM00857">
    <property type="entry name" value="Resolvase"/>
    <property type="match status" value="1"/>
</dbReference>
<dbReference type="Pfam" id="PF00239">
    <property type="entry name" value="Resolvase"/>
    <property type="match status" value="1"/>
</dbReference>
<dbReference type="Pfam" id="PF13408">
    <property type="entry name" value="Zn_ribbon_recom"/>
    <property type="match status" value="2"/>
</dbReference>
<reference evidence="5 6" key="1">
    <citation type="submission" date="2019-03" db="EMBL/GenBank/DDBJ databases">
        <title>Genomic Encyclopedia of Type Strains, Phase IV (KMG-IV): sequencing the most valuable type-strain genomes for metagenomic binning, comparative biology and taxonomic classification.</title>
        <authorList>
            <person name="Goeker M."/>
        </authorList>
    </citation>
    <scope>NUCLEOTIDE SEQUENCE [LARGE SCALE GENOMIC DNA]</scope>
    <source>
        <strain evidence="5 6">DSM 100556</strain>
    </source>
</reference>
<accession>A0A4R1R4Z9</accession>